<evidence type="ECO:0000256" key="1">
    <source>
        <dbReference type="SAM" id="SignalP"/>
    </source>
</evidence>
<reference evidence="2" key="1">
    <citation type="submission" date="2023-06" db="EMBL/GenBank/DDBJ databases">
        <authorList>
            <consortium name="Lawrence Berkeley National Laboratory"/>
            <person name="Ahrendt S."/>
            <person name="Sahu N."/>
            <person name="Indic B."/>
            <person name="Wong-Bajracharya J."/>
            <person name="Merenyi Z."/>
            <person name="Ke H.-M."/>
            <person name="Monk M."/>
            <person name="Kocsube S."/>
            <person name="Drula E."/>
            <person name="Lipzen A."/>
            <person name="Balint B."/>
            <person name="Henrissat B."/>
            <person name="Andreopoulos B."/>
            <person name="Martin F.M."/>
            <person name="Harder C.B."/>
            <person name="Rigling D."/>
            <person name="Ford K.L."/>
            <person name="Foster G.D."/>
            <person name="Pangilinan J."/>
            <person name="Papanicolaou A."/>
            <person name="Barry K."/>
            <person name="LaButti K."/>
            <person name="Viragh M."/>
            <person name="Koriabine M."/>
            <person name="Yan M."/>
            <person name="Riley R."/>
            <person name="Champramary S."/>
            <person name="Plett K.L."/>
            <person name="Tsai I.J."/>
            <person name="Slot J."/>
            <person name="Sipos G."/>
            <person name="Plett J."/>
            <person name="Nagy L.G."/>
            <person name="Grigoriev I.V."/>
        </authorList>
    </citation>
    <scope>NUCLEOTIDE SEQUENCE</scope>
    <source>
        <strain evidence="2">HWK02</strain>
    </source>
</reference>
<comment type="caution">
    <text evidence="2">The sequence shown here is derived from an EMBL/GenBank/DDBJ whole genome shotgun (WGS) entry which is preliminary data.</text>
</comment>
<accession>A0AA39UNK2</accession>
<organism evidence="2 3">
    <name type="scientific">Armillaria luteobubalina</name>
    <dbReference type="NCBI Taxonomy" id="153913"/>
    <lineage>
        <taxon>Eukaryota</taxon>
        <taxon>Fungi</taxon>
        <taxon>Dikarya</taxon>
        <taxon>Basidiomycota</taxon>
        <taxon>Agaricomycotina</taxon>
        <taxon>Agaricomycetes</taxon>
        <taxon>Agaricomycetidae</taxon>
        <taxon>Agaricales</taxon>
        <taxon>Marasmiineae</taxon>
        <taxon>Physalacriaceae</taxon>
        <taxon>Armillaria</taxon>
    </lineage>
</organism>
<evidence type="ECO:0000313" key="2">
    <source>
        <dbReference type="EMBL" id="KAK0496692.1"/>
    </source>
</evidence>
<dbReference type="Proteomes" id="UP001175228">
    <property type="component" value="Unassembled WGS sequence"/>
</dbReference>
<feature type="chain" id="PRO_5041234694" evidence="1">
    <location>
        <begin position="18"/>
        <end position="126"/>
    </location>
</feature>
<sequence>MCIPGLLFHCRLGLGTSSLCCRGCTIDLGKVSSCYETAPCLFCCLISCRHRKIADDSFSTTSLHETMVKHRIKTRKIFGQCVNLFAFVLFFSDMSVQNKSNLSPVPLIAMLLSTMTFTGPKLSNYR</sequence>
<gene>
    <name evidence="2" type="ORF">EDD18DRAFT_173094</name>
</gene>
<feature type="signal peptide" evidence="1">
    <location>
        <begin position="1"/>
        <end position="17"/>
    </location>
</feature>
<evidence type="ECO:0000313" key="3">
    <source>
        <dbReference type="Proteomes" id="UP001175228"/>
    </source>
</evidence>
<dbReference type="EMBL" id="JAUEPU010000014">
    <property type="protein sequence ID" value="KAK0496692.1"/>
    <property type="molecule type" value="Genomic_DNA"/>
</dbReference>
<dbReference type="AlphaFoldDB" id="A0AA39UNK2"/>
<protein>
    <submittedName>
        <fullName evidence="2">Uncharacterized protein</fullName>
    </submittedName>
</protein>
<keyword evidence="1" id="KW-0732">Signal</keyword>
<keyword evidence="3" id="KW-1185">Reference proteome</keyword>
<proteinExistence type="predicted"/>
<name>A0AA39UNK2_9AGAR</name>